<protein>
    <submittedName>
        <fullName evidence="2">Uncharacterized protein</fullName>
    </submittedName>
</protein>
<dbReference type="EMBL" id="VSSQ01000089">
    <property type="protein sequence ID" value="MPL75551.1"/>
    <property type="molecule type" value="Genomic_DNA"/>
</dbReference>
<accession>A0A644U9D2</accession>
<proteinExistence type="predicted"/>
<gene>
    <name evidence="2" type="ORF">SDC9_21375</name>
</gene>
<feature type="region of interest" description="Disordered" evidence="1">
    <location>
        <begin position="241"/>
        <end position="274"/>
    </location>
</feature>
<feature type="region of interest" description="Disordered" evidence="1">
    <location>
        <begin position="380"/>
        <end position="429"/>
    </location>
</feature>
<feature type="region of interest" description="Disordered" evidence="1">
    <location>
        <begin position="465"/>
        <end position="498"/>
    </location>
</feature>
<sequence>MRALFHRLALDDHHDPVGVAHGREAVRDDQRRAPFGKVRERLRHLCLGGGVERRRGLVEKQDRRVAQHRAGDRHTLALPARQRRAARAGGRFEAKRHRVGELGHMGDLKGLGQCRLADVGATQKHVFADRLVKECRVLCHHREHVAQRAEIERRDRHAAHGDRAAVRIDEPGEQVEDGGLAGTRGADEGGGLARFGGEAEPAQHRLAAIAQPHVVEPHLGRRRARGRLRRRADLGGDVEDAIEPFEAGGGGLPGAGKPAKPAQRLEGQRHRGEEGHELADGALALDDLGAAEHEDGEETKPGHHIDQRRDHRLRHRHLHHGAADEGHQRLEAAQLVGFHPVQLDRRDAVEHLVEAGGAGAGLIAHLPRLLADVALRHGGGQHQKRRADQRGECPARVDRQRHAEERDERDRIAPGAGDEGGPDPLHGKRVALHPLDQRAGRVRLEKGLVEGQDVAHQIDLHVRGGALRHVRQQRPRADRGDGADQEQPEDRAAHPPDHPGLALHEDGVEQRLQHCAERAEGRALDDHQHHGDHHLRPVPAQVAVPHPGKECVRTIGGVGPCHGNLAEGAGGRGVSPI</sequence>
<name>A0A644U9D2_9ZZZZ</name>
<organism evidence="2">
    <name type="scientific">bioreactor metagenome</name>
    <dbReference type="NCBI Taxonomy" id="1076179"/>
    <lineage>
        <taxon>unclassified sequences</taxon>
        <taxon>metagenomes</taxon>
        <taxon>ecological metagenomes</taxon>
    </lineage>
</organism>
<evidence type="ECO:0000256" key="1">
    <source>
        <dbReference type="SAM" id="MobiDB-lite"/>
    </source>
</evidence>
<feature type="compositionally biased region" description="Basic and acidic residues" evidence="1">
    <location>
        <begin position="475"/>
        <end position="498"/>
    </location>
</feature>
<evidence type="ECO:0000313" key="2">
    <source>
        <dbReference type="EMBL" id="MPL75551.1"/>
    </source>
</evidence>
<feature type="compositionally biased region" description="Low complexity" evidence="1">
    <location>
        <begin position="255"/>
        <end position="265"/>
    </location>
</feature>
<comment type="caution">
    <text evidence="2">The sequence shown here is derived from an EMBL/GenBank/DDBJ whole genome shotgun (WGS) entry which is preliminary data.</text>
</comment>
<dbReference type="AlphaFoldDB" id="A0A644U9D2"/>
<reference evidence="2" key="1">
    <citation type="submission" date="2019-08" db="EMBL/GenBank/DDBJ databases">
        <authorList>
            <person name="Kucharzyk K."/>
            <person name="Murdoch R.W."/>
            <person name="Higgins S."/>
            <person name="Loffler F."/>
        </authorList>
    </citation>
    <scope>NUCLEOTIDE SEQUENCE</scope>
</reference>
<feature type="compositionally biased region" description="Basic and acidic residues" evidence="1">
    <location>
        <begin position="386"/>
        <end position="412"/>
    </location>
</feature>
<dbReference type="AntiFam" id="ANF00095">
    <property type="entry name" value="Shadow ORF (opposite ABC transporters)"/>
</dbReference>